<proteinExistence type="predicted"/>
<reference evidence="1" key="1">
    <citation type="submission" date="2019-08" db="EMBL/GenBank/DDBJ databases">
        <authorList>
            <person name="Kucharzyk K."/>
            <person name="Murdoch R.W."/>
            <person name="Higgins S."/>
            <person name="Loffler F."/>
        </authorList>
    </citation>
    <scope>NUCLEOTIDE SEQUENCE</scope>
</reference>
<dbReference type="Gene3D" id="1.25.40.10">
    <property type="entry name" value="Tetratricopeptide repeat domain"/>
    <property type="match status" value="1"/>
</dbReference>
<accession>A0A645ENA9</accession>
<name>A0A645ENA9_9ZZZZ</name>
<gene>
    <name evidence="1" type="ORF">SDC9_150524</name>
</gene>
<evidence type="ECO:0000313" key="1">
    <source>
        <dbReference type="EMBL" id="MPN03297.1"/>
    </source>
</evidence>
<evidence type="ECO:0008006" key="2">
    <source>
        <dbReference type="Google" id="ProtNLM"/>
    </source>
</evidence>
<dbReference type="InterPro" id="IPR019734">
    <property type="entry name" value="TPR_rpt"/>
</dbReference>
<dbReference type="SUPFAM" id="SSF48452">
    <property type="entry name" value="TPR-like"/>
    <property type="match status" value="1"/>
</dbReference>
<dbReference type="EMBL" id="VSSQ01049222">
    <property type="protein sequence ID" value="MPN03297.1"/>
    <property type="molecule type" value="Genomic_DNA"/>
</dbReference>
<comment type="caution">
    <text evidence="1">The sequence shown here is derived from an EMBL/GenBank/DDBJ whole genome shotgun (WGS) entry which is preliminary data.</text>
</comment>
<organism evidence="1">
    <name type="scientific">bioreactor metagenome</name>
    <dbReference type="NCBI Taxonomy" id="1076179"/>
    <lineage>
        <taxon>unclassified sequences</taxon>
        <taxon>metagenomes</taxon>
        <taxon>ecological metagenomes</taxon>
    </lineage>
</organism>
<protein>
    <recommendedName>
        <fullName evidence="2">Tetratricopeptide repeat protein</fullName>
    </recommendedName>
</protein>
<dbReference type="InterPro" id="IPR011990">
    <property type="entry name" value="TPR-like_helical_dom_sf"/>
</dbReference>
<sequence length="125" mass="14173">MRELDDLNRKLSLLLKEPENAKRYLHVGIILCGVADWDNAERYLSRAYALDAADGDILRHYAIVSYHRQDYQRAAQLCRAGLEIDDQNLALLEMLGDSCYLLGDYEQAAAACKKLCKMRHEGALA</sequence>
<dbReference type="Pfam" id="PF12895">
    <property type="entry name" value="ANAPC3"/>
    <property type="match status" value="1"/>
</dbReference>
<dbReference type="SMART" id="SM00028">
    <property type="entry name" value="TPR"/>
    <property type="match status" value="3"/>
</dbReference>
<dbReference type="AlphaFoldDB" id="A0A645ENA9"/>